<evidence type="ECO:0000313" key="3">
    <source>
        <dbReference type="EMBL" id="TVY76066.1"/>
    </source>
</evidence>
<feature type="non-terminal residue" evidence="3">
    <location>
        <position position="481"/>
    </location>
</feature>
<keyword evidence="4" id="KW-1185">Reference proteome</keyword>
<accession>A0A8T9C9M7</accession>
<proteinExistence type="predicted"/>
<feature type="region of interest" description="Disordered" evidence="1">
    <location>
        <begin position="1"/>
        <end position="35"/>
    </location>
</feature>
<dbReference type="AlphaFoldDB" id="A0A8T9C9M7"/>
<dbReference type="Pfam" id="PF06985">
    <property type="entry name" value="HET"/>
    <property type="match status" value="1"/>
</dbReference>
<evidence type="ECO:0000259" key="2">
    <source>
        <dbReference type="Pfam" id="PF06985"/>
    </source>
</evidence>
<protein>
    <submittedName>
        <fullName evidence="3">Heterokaryon incompatibility protein 6 OR allele</fullName>
    </submittedName>
</protein>
<dbReference type="Proteomes" id="UP000469558">
    <property type="component" value="Unassembled WGS sequence"/>
</dbReference>
<dbReference type="InterPro" id="IPR010730">
    <property type="entry name" value="HET"/>
</dbReference>
<evidence type="ECO:0000313" key="4">
    <source>
        <dbReference type="Proteomes" id="UP000469558"/>
    </source>
</evidence>
<comment type="caution">
    <text evidence="3">The sequence shown here is derived from an EMBL/GenBank/DDBJ whole genome shotgun (WGS) entry which is preliminary data.</text>
</comment>
<reference evidence="3 4" key="1">
    <citation type="submission" date="2018-05" db="EMBL/GenBank/DDBJ databases">
        <title>Genome sequencing and assembly of the regulated plant pathogen Lachnellula willkommii and related sister species for the development of diagnostic species identification markers.</title>
        <authorList>
            <person name="Giroux E."/>
            <person name="Bilodeau G."/>
        </authorList>
    </citation>
    <scope>NUCLEOTIDE SEQUENCE [LARGE SCALE GENOMIC DNA]</scope>
    <source>
        <strain evidence="3 4">CBS 268.59</strain>
    </source>
</reference>
<dbReference type="PANTHER" id="PTHR24148:SF73">
    <property type="entry name" value="HET DOMAIN PROTEIN (AFU_ORTHOLOGUE AFUA_8G01020)"/>
    <property type="match status" value="1"/>
</dbReference>
<dbReference type="InterPro" id="IPR052895">
    <property type="entry name" value="HetReg/Transcr_Mod"/>
</dbReference>
<feature type="domain" description="Heterokaryon incompatibility" evidence="2">
    <location>
        <begin position="81"/>
        <end position="214"/>
    </location>
</feature>
<gene>
    <name evidence="3" type="primary">het-6_12</name>
    <name evidence="3" type="ORF">LSUE1_G004943</name>
</gene>
<organism evidence="3 4">
    <name type="scientific">Lachnellula suecica</name>
    <dbReference type="NCBI Taxonomy" id="602035"/>
    <lineage>
        <taxon>Eukaryota</taxon>
        <taxon>Fungi</taxon>
        <taxon>Dikarya</taxon>
        <taxon>Ascomycota</taxon>
        <taxon>Pezizomycotina</taxon>
        <taxon>Leotiomycetes</taxon>
        <taxon>Helotiales</taxon>
        <taxon>Lachnaceae</taxon>
        <taxon>Lachnellula</taxon>
    </lineage>
</organism>
<dbReference type="PANTHER" id="PTHR24148">
    <property type="entry name" value="ANKYRIN REPEAT DOMAIN-CONTAINING PROTEIN 39 HOMOLOG-RELATED"/>
    <property type="match status" value="1"/>
</dbReference>
<name>A0A8T9C9M7_9HELO</name>
<dbReference type="EMBL" id="QGMK01000873">
    <property type="protein sequence ID" value="TVY76066.1"/>
    <property type="molecule type" value="Genomic_DNA"/>
</dbReference>
<dbReference type="OrthoDB" id="3598674at2759"/>
<evidence type="ECO:0000256" key="1">
    <source>
        <dbReference type="SAM" id="MobiDB-lite"/>
    </source>
</evidence>
<sequence>MRKFLKVARRTPEPEPSPPVTPALPASHSPYLEPPNDGTLKYKPLRLEREFRVLVLLPGSGEDEIACILDNVYLDDWLTHYEALSYMWGPAEPIFPISVDGGTSFVRKNLLNALKALRHPTESRLLFIDALCINRSDVLERNRMVANMSQIYQRATKVLVWLGDGDEVSDFAFGKVNQNMPWADLSAPLERATASTLANIFNRPYWRRVWVLQELLSGYNLEVYCGTKQAPWMQFIAVMGFLDAKVKQGSEEVGKEKLGVGFAKWCIETPGMAILRLQNGQTPRQHKMADLIEVCRKCESECYDVRDRIYGLVSITMQEAKGLKIEPDYAKIPAQLCVDTFLADFSKDNAQFRISAQGLTPQPEHGNNLLASQRSNQQLLEEPLWNKDKKAFDALVSVVDKPESYHLRNSFSKASIRGLITISWTSDVLSANSSSKTLFAHLEVDALYKHRDLRLPDSIAKVKSDVAKLSVRDYHSTEQLR</sequence>